<feature type="domain" description="MAM" evidence="4">
    <location>
        <begin position="200"/>
        <end position="368"/>
    </location>
</feature>
<name>A0A6P4XVM5_BRABE</name>
<feature type="region of interest" description="Disordered" evidence="1">
    <location>
        <begin position="712"/>
        <end position="812"/>
    </location>
</feature>
<proteinExistence type="predicted"/>
<feature type="compositionally biased region" description="Polar residues" evidence="1">
    <location>
        <begin position="736"/>
        <end position="756"/>
    </location>
</feature>
<feature type="compositionally biased region" description="Polar residues" evidence="1">
    <location>
        <begin position="492"/>
        <end position="530"/>
    </location>
</feature>
<dbReference type="InterPro" id="IPR000998">
    <property type="entry name" value="MAM_dom"/>
</dbReference>
<feature type="compositionally biased region" description="Polar residues" evidence="1">
    <location>
        <begin position="570"/>
        <end position="590"/>
    </location>
</feature>
<evidence type="ECO:0000259" key="4">
    <source>
        <dbReference type="PROSITE" id="PS50060"/>
    </source>
</evidence>
<evidence type="ECO:0000313" key="5">
    <source>
        <dbReference type="Proteomes" id="UP000515135"/>
    </source>
</evidence>
<dbReference type="InterPro" id="IPR013320">
    <property type="entry name" value="ConA-like_dom_sf"/>
</dbReference>
<keyword evidence="2" id="KW-0472">Membrane</keyword>
<evidence type="ECO:0000256" key="1">
    <source>
        <dbReference type="SAM" id="MobiDB-lite"/>
    </source>
</evidence>
<dbReference type="PRINTS" id="PR00020">
    <property type="entry name" value="MAMDOMAIN"/>
</dbReference>
<dbReference type="GeneID" id="109462523"/>
<feature type="compositionally biased region" description="Low complexity" evidence="1">
    <location>
        <begin position="548"/>
        <end position="569"/>
    </location>
</feature>
<feature type="region of interest" description="Disordered" evidence="1">
    <location>
        <begin position="986"/>
        <end position="1013"/>
    </location>
</feature>
<dbReference type="PANTHER" id="PTHR23282">
    <property type="entry name" value="APICAL ENDOSOMAL GLYCOPROTEIN PRECURSOR"/>
    <property type="match status" value="1"/>
</dbReference>
<feature type="signal peptide" evidence="3">
    <location>
        <begin position="1"/>
        <end position="22"/>
    </location>
</feature>
<dbReference type="RefSeq" id="XP_019614634.1">
    <property type="nucleotide sequence ID" value="XM_019759075.1"/>
</dbReference>
<protein>
    <submittedName>
        <fullName evidence="6">Flocculation protein FLO11-like</fullName>
    </submittedName>
</protein>
<sequence length="1329" mass="140469">MESFVTVCTLVLIVQHLPPGESTTWSCDFETSDHCGYTQDTTDDLNWTRHFGQTPTANTGPSVDHTLGTGYYMYLETSVGNPGDVARLVSTPLPAISAPYCLSFYYHMFGDSMGTLNVYIRKQGIMGPSVWTVSGDQRNAWHFGHAQLDGSSSFNVIFEAVRGNDFRGDIAIDDVTVSDECGLITTTVLPTTTPYPLASPNCTFEASSICGYRQDIHDSAQWTWHQGQTDTGYTGPIFDHTLGTAMGHYMYFEASDLTSGVIVRLLSPAVPIISSAPSNTGYCLTFWYHMYGLHIGTLNVNQKCSGGSEVPIWSLSDEQGNVWRQGQLPLDGTAEFTVVFEAVRGSSYKGDIAIDDVDVAPYRGQCEFIPSSAMVPLPSTSTITTALSSTSAHLSTSGITSVATTAEQPSTAMSTSTTDRISSATTVTVVPPTPSIATQWSSTINSFIATETLFGATAEQPSTAKTTETSSTTDRISSATTVPVVPPTPTTINLSVSTSANPSRPGQISVATTEQPSTVMPTETPSTTDRISSATTVTVVPPSTITTTSLSTSAQLSTSEKTSVATTTTEQPSTVMPTETPSTTDRISSATTVTVVPPPTITTQSHSTSAKPTTSGQISVATKTEQPSTVIPTETSSTTDRISSATTVPVVPPTPTTINLSVSTNANPSRSGQISVATTEQPSTVMSTETPSTTDRISSATTVTVVPPSTITTTSLSTSAQLSTSEKTSMATTTTEQPSTVMPTETPSTTDRISSATTVPVVPPTPTITQSHSTSANPSTSRKISVSTTAGQTYTAKTTETSSTTNRTSSVTAVTAVPSTPIIITQSHGTRANSLTSGLIPVATTTEQQSTEMPIETSSTTVRISSAISVPAALPTSKSITQSHSTSANPSTSGQISVSTKAGQPSTAKTTETSPKTDHISSVTAVTAVPSTPNITTPSSSVHPLTSGIISLLTTTEQPYTAMPTETSSTTGRISLATTLTITAATPTPATNTQSPSTTAHLLTSSNSRGESSTRLLTETLKTDGTTTIQNNKSHRQITTSSMPSAGITRFGTAASAAEKVQTNNAATTTIITLAVVLSLVCGLVAGALITVLYKKRKKARPGHGRVKYLTEEHGPDSADDPFPASAVTGRVDFENPAFEHIYEELPNLVVNHTTSVDHTASPPDQRPSSGASSSQTAVYMEIKDNEVSWVEASSQQPVPSTKADCHMHISSTAKANNPFNQYPRQMNQKVRVHSGHSERSTEERHTRPGYQRDSLESENDYTQPTCMSEQNVHGPNLSPMKNIEQDADEEYEDVIKVSVKVSPNRPLFLRMRRTQTGIRVSGKVSTNI</sequence>
<gene>
    <name evidence="6" type="primary">LOC109462523</name>
</gene>
<organism evidence="5 6">
    <name type="scientific">Branchiostoma belcheri</name>
    <name type="common">Amphioxus</name>
    <dbReference type="NCBI Taxonomy" id="7741"/>
    <lineage>
        <taxon>Eukaryota</taxon>
        <taxon>Metazoa</taxon>
        <taxon>Chordata</taxon>
        <taxon>Cephalochordata</taxon>
        <taxon>Leptocardii</taxon>
        <taxon>Amphioxiformes</taxon>
        <taxon>Branchiostomatidae</taxon>
        <taxon>Branchiostoma</taxon>
    </lineage>
</organism>
<feature type="region of interest" description="Disordered" evidence="1">
    <location>
        <begin position="1229"/>
        <end position="1282"/>
    </location>
</feature>
<accession>A0A6P4XVM5</accession>
<dbReference type="InterPro" id="IPR051560">
    <property type="entry name" value="MAM_domain-containing"/>
</dbReference>
<dbReference type="PROSITE" id="PS00740">
    <property type="entry name" value="MAM_1"/>
    <property type="match status" value="1"/>
</dbReference>
<reference evidence="6" key="1">
    <citation type="submission" date="2025-08" db="UniProtKB">
        <authorList>
            <consortium name="RefSeq"/>
        </authorList>
    </citation>
    <scope>IDENTIFICATION</scope>
    <source>
        <tissue evidence="6">Gonad</tissue>
    </source>
</reference>
<feature type="compositionally biased region" description="Low complexity" evidence="1">
    <location>
        <begin position="788"/>
        <end position="812"/>
    </location>
</feature>
<keyword evidence="3" id="KW-0732">Signal</keyword>
<feature type="compositionally biased region" description="Polar residues" evidence="1">
    <location>
        <begin position="1261"/>
        <end position="1274"/>
    </location>
</feature>
<feature type="region of interest" description="Disordered" evidence="1">
    <location>
        <begin position="458"/>
        <end position="534"/>
    </location>
</feature>
<feature type="domain" description="MAM" evidence="4">
    <location>
        <begin position="25"/>
        <end position="183"/>
    </location>
</feature>
<feature type="compositionally biased region" description="Low complexity" evidence="1">
    <location>
        <begin position="462"/>
        <end position="483"/>
    </location>
</feature>
<feature type="transmembrane region" description="Helical" evidence="2">
    <location>
        <begin position="1071"/>
        <end position="1094"/>
    </location>
</feature>
<evidence type="ECO:0000313" key="6">
    <source>
        <dbReference type="RefSeq" id="XP_019614634.1"/>
    </source>
</evidence>
<dbReference type="GO" id="GO:0016020">
    <property type="term" value="C:membrane"/>
    <property type="evidence" value="ECO:0007669"/>
    <property type="project" value="InterPro"/>
</dbReference>
<dbReference type="Proteomes" id="UP000515135">
    <property type="component" value="Unplaced"/>
</dbReference>
<dbReference type="OrthoDB" id="412155at2759"/>
<dbReference type="CDD" id="cd06263">
    <property type="entry name" value="MAM"/>
    <property type="match status" value="2"/>
</dbReference>
<dbReference type="SUPFAM" id="SSF49899">
    <property type="entry name" value="Concanavalin A-like lectins/glucanases"/>
    <property type="match status" value="2"/>
</dbReference>
<feature type="compositionally biased region" description="Polar residues" evidence="1">
    <location>
        <begin position="658"/>
        <end position="696"/>
    </location>
</feature>
<feature type="compositionally biased region" description="Polar residues" evidence="1">
    <location>
        <begin position="1167"/>
        <end position="1177"/>
    </location>
</feature>
<dbReference type="SMART" id="SM00137">
    <property type="entry name" value="MAM"/>
    <property type="match status" value="2"/>
</dbReference>
<evidence type="ECO:0000256" key="3">
    <source>
        <dbReference type="SAM" id="SignalP"/>
    </source>
</evidence>
<dbReference type="Gene3D" id="2.60.120.200">
    <property type="match status" value="2"/>
</dbReference>
<feature type="region of interest" description="Disordered" evidence="1">
    <location>
        <begin position="877"/>
        <end position="922"/>
    </location>
</feature>
<dbReference type="PROSITE" id="PS50060">
    <property type="entry name" value="MAM_2"/>
    <property type="match status" value="2"/>
</dbReference>
<feature type="compositionally biased region" description="Polar residues" evidence="1">
    <location>
        <begin position="1001"/>
        <end position="1013"/>
    </location>
</feature>
<feature type="region of interest" description="Disordered" evidence="1">
    <location>
        <begin position="548"/>
        <end position="700"/>
    </location>
</feature>
<keyword evidence="5" id="KW-1185">Reference proteome</keyword>
<feature type="compositionally biased region" description="Polar residues" evidence="1">
    <location>
        <begin position="768"/>
        <end position="787"/>
    </location>
</feature>
<feature type="compositionally biased region" description="Low complexity" evidence="1">
    <location>
        <begin position="712"/>
        <end position="735"/>
    </location>
</feature>
<evidence type="ECO:0000256" key="2">
    <source>
        <dbReference type="SAM" id="Phobius"/>
    </source>
</evidence>
<feature type="compositionally biased region" description="Polar residues" evidence="1">
    <location>
        <begin position="604"/>
        <end position="645"/>
    </location>
</feature>
<feature type="chain" id="PRO_5028432845" evidence="3">
    <location>
        <begin position="23"/>
        <end position="1329"/>
    </location>
</feature>
<dbReference type="Pfam" id="PF00629">
    <property type="entry name" value="MAM"/>
    <property type="match status" value="2"/>
</dbReference>
<dbReference type="PANTHER" id="PTHR23282:SF146">
    <property type="entry name" value="RT07201P-RELATED"/>
    <property type="match status" value="1"/>
</dbReference>
<feature type="region of interest" description="Disordered" evidence="1">
    <location>
        <begin position="1155"/>
        <end position="1177"/>
    </location>
</feature>
<keyword evidence="2" id="KW-1133">Transmembrane helix</keyword>
<keyword evidence="2" id="KW-0812">Transmembrane</keyword>
<feature type="compositionally biased region" description="Low complexity" evidence="1">
    <location>
        <begin position="986"/>
        <end position="1000"/>
    </location>
</feature>
<dbReference type="KEGG" id="bbel:109462523"/>
<feature type="compositionally biased region" description="Basic and acidic residues" evidence="1">
    <location>
        <begin position="1236"/>
        <end position="1247"/>
    </location>
</feature>